<dbReference type="RefSeq" id="WP_169532703.1">
    <property type="nucleotide sequence ID" value="NZ_JABBGH010000003.1"/>
</dbReference>
<gene>
    <name evidence="3" type="ORF">HHL22_17510</name>
</gene>
<evidence type="ECO:0000313" key="4">
    <source>
        <dbReference type="Proteomes" id="UP000559626"/>
    </source>
</evidence>
<dbReference type="Gene3D" id="3.30.1150.10">
    <property type="match status" value="1"/>
</dbReference>
<dbReference type="Proteomes" id="UP000559626">
    <property type="component" value="Unassembled WGS sequence"/>
</dbReference>
<protein>
    <recommendedName>
        <fullName evidence="5">TonB C-terminal domain-containing protein</fullName>
    </recommendedName>
</protein>
<dbReference type="AlphaFoldDB" id="A0A7Y0AGY3"/>
<comment type="caution">
    <text evidence="3">The sequence shown here is derived from an EMBL/GenBank/DDBJ whole genome shotgun (WGS) entry which is preliminary data.</text>
</comment>
<dbReference type="EMBL" id="JABBGH010000003">
    <property type="protein sequence ID" value="NML67007.1"/>
    <property type="molecule type" value="Genomic_DNA"/>
</dbReference>
<accession>A0A7Y0AGY3</accession>
<evidence type="ECO:0000313" key="3">
    <source>
        <dbReference type="EMBL" id="NML67007.1"/>
    </source>
</evidence>
<feature type="compositionally biased region" description="Basic residues" evidence="1">
    <location>
        <begin position="332"/>
        <end position="348"/>
    </location>
</feature>
<sequence>MYFSTVCGLLVAGLLALAPGPAAAQEVELPHLGELTGNLSHDAVSRSLEHAIEEGMTLPPGYPDDLEHAVLVHLEVSPAGQVENACLVPAEKGINAVVATAVLAAVRQLPVLVPGQQGGQPVRVALALAIRPGVAAGAANRAAEARAAAEADYTEASTLRAGTIRPRPGETLGQLLHRALPASCPDTATRLVRYAWVPNLAGPQLFFDAPGHGAQGEKYEAVLFVLNPLGAGGYDVQALNLGSMGDKTDVISVFFAHTNHDGSKDLLALMQCDLRREFAFNTERFPHYQTTVIHYRGLDSAGRPRYEQQHRADLDELATAAAVRQALAAPPRRVKNAPKRNPRAKAAN</sequence>
<evidence type="ECO:0008006" key="5">
    <source>
        <dbReference type="Google" id="ProtNLM"/>
    </source>
</evidence>
<feature type="signal peptide" evidence="2">
    <location>
        <begin position="1"/>
        <end position="24"/>
    </location>
</feature>
<feature type="region of interest" description="Disordered" evidence="1">
    <location>
        <begin position="327"/>
        <end position="348"/>
    </location>
</feature>
<evidence type="ECO:0000256" key="1">
    <source>
        <dbReference type="SAM" id="MobiDB-lite"/>
    </source>
</evidence>
<proteinExistence type="predicted"/>
<feature type="chain" id="PRO_5030602365" description="TonB C-terminal domain-containing protein" evidence="2">
    <location>
        <begin position="25"/>
        <end position="348"/>
    </location>
</feature>
<keyword evidence="2" id="KW-0732">Signal</keyword>
<evidence type="ECO:0000256" key="2">
    <source>
        <dbReference type="SAM" id="SignalP"/>
    </source>
</evidence>
<name>A0A7Y0AGY3_9BACT</name>
<keyword evidence="4" id="KW-1185">Reference proteome</keyword>
<organism evidence="3 4">
    <name type="scientific">Hymenobacter polaris</name>
    <dbReference type="NCBI Taxonomy" id="2682546"/>
    <lineage>
        <taxon>Bacteria</taxon>
        <taxon>Pseudomonadati</taxon>
        <taxon>Bacteroidota</taxon>
        <taxon>Cytophagia</taxon>
        <taxon>Cytophagales</taxon>
        <taxon>Hymenobacteraceae</taxon>
        <taxon>Hymenobacter</taxon>
    </lineage>
</organism>
<reference evidence="3 4" key="1">
    <citation type="submission" date="2020-04" db="EMBL/GenBank/DDBJ databases">
        <title>Hymenobacter polaris sp. nov., isolated from Arctic soil.</title>
        <authorList>
            <person name="Dahal R.H."/>
        </authorList>
    </citation>
    <scope>NUCLEOTIDE SEQUENCE [LARGE SCALE GENOMIC DNA]</scope>
    <source>
        <strain evidence="3 4">RP-2-7</strain>
    </source>
</reference>